<evidence type="ECO:0000313" key="2">
    <source>
        <dbReference type="EMBL" id="QEG36012.1"/>
    </source>
</evidence>
<proteinExistence type="predicted"/>
<protein>
    <submittedName>
        <fullName evidence="2">Uncharacterized protein</fullName>
    </submittedName>
</protein>
<evidence type="ECO:0000313" key="3">
    <source>
        <dbReference type="Proteomes" id="UP000323917"/>
    </source>
</evidence>
<gene>
    <name evidence="2" type="ORF">Pr1d_33210</name>
</gene>
<organism evidence="2 3">
    <name type="scientific">Bythopirellula goksoeyrii</name>
    <dbReference type="NCBI Taxonomy" id="1400387"/>
    <lineage>
        <taxon>Bacteria</taxon>
        <taxon>Pseudomonadati</taxon>
        <taxon>Planctomycetota</taxon>
        <taxon>Planctomycetia</taxon>
        <taxon>Pirellulales</taxon>
        <taxon>Lacipirellulaceae</taxon>
        <taxon>Bythopirellula</taxon>
    </lineage>
</organism>
<feature type="region of interest" description="Disordered" evidence="1">
    <location>
        <begin position="50"/>
        <end position="70"/>
    </location>
</feature>
<dbReference type="KEGG" id="bgok:Pr1d_33210"/>
<name>A0A5B9QET3_9BACT</name>
<dbReference type="EMBL" id="CP042913">
    <property type="protein sequence ID" value="QEG36012.1"/>
    <property type="molecule type" value="Genomic_DNA"/>
</dbReference>
<sequence length="144" mass="14913">MFNLSHQSAELSRLRHGMLHCVALGVVVLTGGMAQASIVRPELPEFKFEETAGDCSSSAPSDSSPEAPAEDILEALVIQHALGGFGNSSSSSSTTSSSTSNVALNSLTGSSLADLAVTGWVSSELRFFLPTPPGNDLLRPPQAV</sequence>
<reference evidence="2 3" key="1">
    <citation type="submission" date="2019-08" db="EMBL/GenBank/DDBJ databases">
        <title>Deep-cultivation of Planctomycetes and their phenomic and genomic characterization uncovers novel biology.</title>
        <authorList>
            <person name="Wiegand S."/>
            <person name="Jogler M."/>
            <person name="Boedeker C."/>
            <person name="Pinto D."/>
            <person name="Vollmers J."/>
            <person name="Rivas-Marin E."/>
            <person name="Kohn T."/>
            <person name="Peeters S.H."/>
            <person name="Heuer A."/>
            <person name="Rast P."/>
            <person name="Oberbeckmann S."/>
            <person name="Bunk B."/>
            <person name="Jeske O."/>
            <person name="Meyerdierks A."/>
            <person name="Storesund J.E."/>
            <person name="Kallscheuer N."/>
            <person name="Luecker S."/>
            <person name="Lage O.M."/>
            <person name="Pohl T."/>
            <person name="Merkel B.J."/>
            <person name="Hornburger P."/>
            <person name="Mueller R.-W."/>
            <person name="Bruemmer F."/>
            <person name="Labrenz M."/>
            <person name="Spormann A.M."/>
            <person name="Op den Camp H."/>
            <person name="Overmann J."/>
            <person name="Amann R."/>
            <person name="Jetten M.S.M."/>
            <person name="Mascher T."/>
            <person name="Medema M.H."/>
            <person name="Devos D.P."/>
            <person name="Kaster A.-K."/>
            <person name="Ovreas L."/>
            <person name="Rohde M."/>
            <person name="Galperin M.Y."/>
            <person name="Jogler C."/>
        </authorList>
    </citation>
    <scope>NUCLEOTIDE SEQUENCE [LARGE SCALE GENOMIC DNA]</scope>
    <source>
        <strain evidence="2 3">Pr1d</strain>
    </source>
</reference>
<accession>A0A5B9QET3</accession>
<dbReference type="Proteomes" id="UP000323917">
    <property type="component" value="Chromosome"/>
</dbReference>
<evidence type="ECO:0000256" key="1">
    <source>
        <dbReference type="SAM" id="MobiDB-lite"/>
    </source>
</evidence>
<feature type="compositionally biased region" description="Low complexity" evidence="1">
    <location>
        <begin position="56"/>
        <end position="67"/>
    </location>
</feature>
<dbReference type="AlphaFoldDB" id="A0A5B9QET3"/>
<keyword evidence="3" id="KW-1185">Reference proteome</keyword>